<evidence type="ECO:0000313" key="1">
    <source>
        <dbReference type="EMBL" id="KAF0031995.1"/>
    </source>
</evidence>
<dbReference type="AlphaFoldDB" id="A0A6A4SHA9"/>
<name>A0A6A4SHA9_SCOMX</name>
<reference evidence="1 2" key="1">
    <citation type="submission" date="2019-06" db="EMBL/GenBank/DDBJ databases">
        <title>Draft genomes of female and male turbot (Scophthalmus maximus).</title>
        <authorList>
            <person name="Xu H."/>
            <person name="Xu X.-W."/>
            <person name="Shao C."/>
            <person name="Chen S."/>
        </authorList>
    </citation>
    <scope>NUCLEOTIDE SEQUENCE [LARGE SCALE GENOMIC DNA]</scope>
    <source>
        <strain evidence="1">Ysfricsl-2016a</strain>
        <tissue evidence="1">Blood</tissue>
    </source>
</reference>
<gene>
    <name evidence="1" type="ORF">F2P81_016550</name>
</gene>
<accession>A0A6A4SHA9</accession>
<protein>
    <submittedName>
        <fullName evidence="1">Uncharacterized protein</fullName>
    </submittedName>
</protein>
<evidence type="ECO:0000313" key="2">
    <source>
        <dbReference type="Proteomes" id="UP000438429"/>
    </source>
</evidence>
<organism evidence="1 2">
    <name type="scientific">Scophthalmus maximus</name>
    <name type="common">Turbot</name>
    <name type="synonym">Psetta maxima</name>
    <dbReference type="NCBI Taxonomy" id="52904"/>
    <lineage>
        <taxon>Eukaryota</taxon>
        <taxon>Metazoa</taxon>
        <taxon>Chordata</taxon>
        <taxon>Craniata</taxon>
        <taxon>Vertebrata</taxon>
        <taxon>Euteleostomi</taxon>
        <taxon>Actinopterygii</taxon>
        <taxon>Neopterygii</taxon>
        <taxon>Teleostei</taxon>
        <taxon>Neoteleostei</taxon>
        <taxon>Acanthomorphata</taxon>
        <taxon>Carangaria</taxon>
        <taxon>Pleuronectiformes</taxon>
        <taxon>Pleuronectoidei</taxon>
        <taxon>Scophthalmidae</taxon>
        <taxon>Scophthalmus</taxon>
    </lineage>
</organism>
<comment type="caution">
    <text evidence="1">The sequence shown here is derived from an EMBL/GenBank/DDBJ whole genome shotgun (WGS) entry which is preliminary data.</text>
</comment>
<proteinExistence type="predicted"/>
<dbReference type="Proteomes" id="UP000438429">
    <property type="component" value="Unassembled WGS sequence"/>
</dbReference>
<sequence>MGRRALSEEDADERVFRDIRSVPFQCNIFHYRTEQRQAAVKHKPSSIRSDLQNKSVGTFTLMFSELVMTPQKCQ</sequence>
<dbReference type="EMBL" id="VEVO01000014">
    <property type="protein sequence ID" value="KAF0031995.1"/>
    <property type="molecule type" value="Genomic_DNA"/>
</dbReference>